<name>A0A1Z3HUU3_9CYAN</name>
<evidence type="ECO:0000313" key="2">
    <source>
        <dbReference type="EMBL" id="ASC74088.1"/>
    </source>
</evidence>
<feature type="compositionally biased region" description="Polar residues" evidence="1">
    <location>
        <begin position="1"/>
        <end position="10"/>
    </location>
</feature>
<evidence type="ECO:0008006" key="4">
    <source>
        <dbReference type="Google" id="ProtNLM"/>
    </source>
</evidence>
<organism evidence="2 3">
    <name type="scientific">Halomicronema hongdechloris C2206</name>
    <dbReference type="NCBI Taxonomy" id="1641165"/>
    <lineage>
        <taxon>Bacteria</taxon>
        <taxon>Bacillati</taxon>
        <taxon>Cyanobacteriota</taxon>
        <taxon>Cyanophyceae</taxon>
        <taxon>Nodosilineales</taxon>
        <taxon>Nodosilineaceae</taxon>
        <taxon>Halomicronema</taxon>
    </lineage>
</organism>
<feature type="region of interest" description="Disordered" evidence="1">
    <location>
        <begin position="38"/>
        <end position="83"/>
    </location>
</feature>
<feature type="compositionally biased region" description="Acidic residues" evidence="1">
    <location>
        <begin position="49"/>
        <end position="59"/>
    </location>
</feature>
<dbReference type="RefSeq" id="WP_080805082.1">
    <property type="nucleotide sequence ID" value="NZ_CP021983.2"/>
</dbReference>
<dbReference type="STRING" id="1641165.XM38_00885"/>
<evidence type="ECO:0000313" key="3">
    <source>
        <dbReference type="Proteomes" id="UP000191901"/>
    </source>
</evidence>
<proteinExistence type="predicted"/>
<feature type="region of interest" description="Disordered" evidence="1">
    <location>
        <begin position="1"/>
        <end position="23"/>
    </location>
</feature>
<sequence length="83" mass="9298">MTSPAYNPSLRQIPRSQPAEVLSNPQEVSILAWLESTGRLKPRESTDNLLDEPDNEEISDLMANEDSNDDDYDVSSDEADDED</sequence>
<reference evidence="2 3" key="1">
    <citation type="journal article" date="2016" name="Biochim. Biophys. Acta">
        <title>Characterization of red-shifted phycobilisomes isolated from the chlorophyll f-containing cyanobacterium Halomicronema hongdechloris.</title>
        <authorList>
            <person name="Li Y."/>
            <person name="Lin Y."/>
            <person name="Garvey C.J."/>
            <person name="Birch D."/>
            <person name="Corkery R.W."/>
            <person name="Loughlin P.C."/>
            <person name="Scheer H."/>
            <person name="Willows R.D."/>
            <person name="Chen M."/>
        </authorList>
    </citation>
    <scope>NUCLEOTIDE SEQUENCE [LARGE SCALE GENOMIC DNA]</scope>
    <source>
        <strain evidence="2 3">C2206</strain>
    </source>
</reference>
<dbReference type="InterPro" id="IPR021481">
    <property type="entry name" value="DUF3134"/>
</dbReference>
<dbReference type="KEGG" id="hhg:XM38_050620"/>
<dbReference type="EMBL" id="CP021983">
    <property type="protein sequence ID" value="ASC74088.1"/>
    <property type="molecule type" value="Genomic_DNA"/>
</dbReference>
<evidence type="ECO:0000256" key="1">
    <source>
        <dbReference type="SAM" id="MobiDB-lite"/>
    </source>
</evidence>
<dbReference type="AlphaFoldDB" id="A0A1Z3HUU3"/>
<protein>
    <recommendedName>
        <fullName evidence="4">DUF3134 domain-containing protein</fullName>
    </recommendedName>
</protein>
<keyword evidence="3" id="KW-1185">Reference proteome</keyword>
<dbReference type="Proteomes" id="UP000191901">
    <property type="component" value="Chromosome"/>
</dbReference>
<gene>
    <name evidence="2" type="ORF">XM38_050620</name>
</gene>
<dbReference type="OrthoDB" id="542362at2"/>
<accession>A0A1Z3HUU3</accession>
<feature type="compositionally biased region" description="Acidic residues" evidence="1">
    <location>
        <begin position="66"/>
        <end position="83"/>
    </location>
</feature>
<dbReference type="Pfam" id="PF11332">
    <property type="entry name" value="DUF3134"/>
    <property type="match status" value="1"/>
</dbReference>